<reference evidence="2 3" key="1">
    <citation type="submission" date="2020-10" db="EMBL/GenBank/DDBJ databases">
        <title>Connecting structure to function with the recovery of over 1000 high-quality activated sludge metagenome-assembled genomes encoding full-length rRNA genes using long-read sequencing.</title>
        <authorList>
            <person name="Singleton C.M."/>
            <person name="Petriglieri F."/>
            <person name="Kristensen J.M."/>
            <person name="Kirkegaard R.H."/>
            <person name="Michaelsen T.Y."/>
            <person name="Andersen M.H."/>
            <person name="Karst S.M."/>
            <person name="Dueholm M.S."/>
            <person name="Nielsen P.H."/>
            <person name="Albertsen M."/>
        </authorList>
    </citation>
    <scope>NUCLEOTIDE SEQUENCE [LARGE SCALE GENOMIC DNA]</scope>
    <source>
        <strain evidence="2">EsbW_18-Q3-R4-48_BATAC.285</strain>
    </source>
</reference>
<organism evidence="2 3">
    <name type="scientific">Candidatus Accumulibacter proximus</name>
    <dbReference type="NCBI Taxonomy" id="2954385"/>
    <lineage>
        <taxon>Bacteria</taxon>
        <taxon>Pseudomonadati</taxon>
        <taxon>Pseudomonadota</taxon>
        <taxon>Betaproteobacteria</taxon>
        <taxon>Candidatus Accumulibacter</taxon>
    </lineage>
</organism>
<keyword evidence="2" id="KW-0378">Hydrolase</keyword>
<dbReference type="PANTHER" id="PTHR43194:SF2">
    <property type="entry name" value="PEROXISOMAL MEMBRANE PROTEIN LPX1"/>
    <property type="match status" value="1"/>
</dbReference>
<dbReference type="EMBL" id="JADJMH010000016">
    <property type="protein sequence ID" value="MBK7676165.1"/>
    <property type="molecule type" value="Genomic_DNA"/>
</dbReference>
<dbReference type="InterPro" id="IPR050228">
    <property type="entry name" value="Carboxylesterase_BioH"/>
</dbReference>
<name>A0A935PZB3_9PROT</name>
<accession>A0A935PZB3</accession>
<evidence type="ECO:0000313" key="2">
    <source>
        <dbReference type="EMBL" id="MBK7676165.1"/>
    </source>
</evidence>
<dbReference type="PANTHER" id="PTHR43194">
    <property type="entry name" value="HYDROLASE ALPHA/BETA FOLD FAMILY"/>
    <property type="match status" value="1"/>
</dbReference>
<dbReference type="Gene3D" id="3.40.50.1820">
    <property type="entry name" value="alpha/beta hydrolase"/>
    <property type="match status" value="1"/>
</dbReference>
<protein>
    <submittedName>
        <fullName evidence="2">Alpha/beta hydrolase</fullName>
    </submittedName>
</protein>
<dbReference type="Pfam" id="PF12697">
    <property type="entry name" value="Abhydrolase_6"/>
    <property type="match status" value="1"/>
</dbReference>
<feature type="domain" description="AB hydrolase-1" evidence="1">
    <location>
        <begin position="22"/>
        <end position="252"/>
    </location>
</feature>
<evidence type="ECO:0000313" key="3">
    <source>
        <dbReference type="Proteomes" id="UP000697998"/>
    </source>
</evidence>
<evidence type="ECO:0000259" key="1">
    <source>
        <dbReference type="Pfam" id="PF12697"/>
    </source>
</evidence>
<dbReference type="Proteomes" id="UP000697998">
    <property type="component" value="Unassembled WGS sequence"/>
</dbReference>
<gene>
    <name evidence="2" type="ORF">IPJ27_16210</name>
</gene>
<dbReference type="SUPFAM" id="SSF53474">
    <property type="entry name" value="alpha/beta-Hydrolases"/>
    <property type="match status" value="1"/>
</dbReference>
<sequence length="282" mass="31806">MVQRRVHTLHHAPATPSKRPPLLFVHGGYVDARCWQAHFLPYFASRGFDCYALDLSGHGHSEGRASLDTLSLDDYLADVLQVVADLGRTPVVIGHSMGAFLAERVLEQSLASAGVLMSPVPPHGTLESAMTLLIRYPRFLREVSRMTRGAFDSDGLRVLKEVYFTPVTRPEVVLRLAQLVQPESLRAICDMALLCWRWLPKVPDRPVLVVGGELDAVFPPHMVRRVARRWQAELQIIPDAGHAMILDQHWKVCATCILGWLERLERRQPMTQFARDQSHCLI</sequence>
<comment type="caution">
    <text evidence="2">The sequence shown here is derived from an EMBL/GenBank/DDBJ whole genome shotgun (WGS) entry which is preliminary data.</text>
</comment>
<dbReference type="InterPro" id="IPR000073">
    <property type="entry name" value="AB_hydrolase_1"/>
</dbReference>
<dbReference type="GO" id="GO:0016787">
    <property type="term" value="F:hydrolase activity"/>
    <property type="evidence" value="ECO:0007669"/>
    <property type="project" value="UniProtKB-KW"/>
</dbReference>
<proteinExistence type="predicted"/>
<dbReference type="InterPro" id="IPR029058">
    <property type="entry name" value="AB_hydrolase_fold"/>
</dbReference>
<dbReference type="AlphaFoldDB" id="A0A935PZB3"/>